<name>A0A0R3U454_MESCO</name>
<evidence type="ECO:0000313" key="3">
    <source>
        <dbReference type="Proteomes" id="UP000267029"/>
    </source>
</evidence>
<dbReference type="AlphaFoldDB" id="A0A0R3U454"/>
<dbReference type="EMBL" id="UXSR01000175">
    <property type="protein sequence ID" value="VDD75405.1"/>
    <property type="molecule type" value="Genomic_DNA"/>
</dbReference>
<reference evidence="2 3" key="1">
    <citation type="submission" date="2018-10" db="EMBL/GenBank/DDBJ databases">
        <authorList>
            <consortium name="Pathogen Informatics"/>
        </authorList>
    </citation>
    <scope>NUCLEOTIDE SEQUENCE [LARGE SCALE GENOMIC DNA]</scope>
</reference>
<gene>
    <name evidence="2" type="ORF">MCOS_LOCUS1408</name>
</gene>
<feature type="compositionally biased region" description="Basic and acidic residues" evidence="1">
    <location>
        <begin position="509"/>
        <end position="519"/>
    </location>
</feature>
<sequence length="622" mass="69026">MCASSDPLTEFLALVPYGDRQLTAATIVKLRSELREHIATDGSITDPLKRIKCLKQVFTRIPISLRKSLREKVFSAMENCLDSSEALSIFTLLFSIIETCSLRNPDRSDLEASDIINYLPTVNSLIVTLTQSFLSQRSNLLSLLAWAIGTLAYTCRQCLIWCSHQDCLDLKEQPLEGYVPLDPDLLSSPCLPKLLKCVLNCQASGSPPPTPQSKYLLSELVLASAFSDGTIKLVQQCSNFELYNPLENEFDSSCASLHSKVERKTTSNHKSFLSHQDVQSALMTSDLLKIQETVKSIEGSILDNAPLTEDFKLICKVTIQNAPAILLTAANKLNESTDASDEIRSIYCSLFCGFLRVWIYALERRLVFAEIPQSYLYLCGFANARFQDMPLKGFIQAIGLESQFLTSYARVFRSNVLASPHWFLEMLTDCVTSIIDRLSSAADVDELASLECAVCPCIASVSRTWVSLRADEPDFRPELSRAVKGLLDSIIVRIAESSGPQSGGRQRKWHEEAGPRGERSVLSPRVRQMLNQGLLFPLLDVIDPWALQQSRIGLKPAVACEVLRTLLVSHQEKRRLAGDETVAALTHQRAPVAHGAVSGLAGSRLKAKIAAKRQQHNRRKPV</sequence>
<feature type="region of interest" description="Disordered" evidence="1">
    <location>
        <begin position="498"/>
        <end position="520"/>
    </location>
</feature>
<evidence type="ECO:0000256" key="1">
    <source>
        <dbReference type="SAM" id="MobiDB-lite"/>
    </source>
</evidence>
<protein>
    <submittedName>
        <fullName evidence="2">Uncharacterized protein</fullName>
    </submittedName>
</protein>
<dbReference type="Proteomes" id="UP000267029">
    <property type="component" value="Unassembled WGS sequence"/>
</dbReference>
<organism evidence="2 3">
    <name type="scientific">Mesocestoides corti</name>
    <name type="common">Flatworm</name>
    <dbReference type="NCBI Taxonomy" id="53468"/>
    <lineage>
        <taxon>Eukaryota</taxon>
        <taxon>Metazoa</taxon>
        <taxon>Spiralia</taxon>
        <taxon>Lophotrochozoa</taxon>
        <taxon>Platyhelminthes</taxon>
        <taxon>Cestoda</taxon>
        <taxon>Eucestoda</taxon>
        <taxon>Cyclophyllidea</taxon>
        <taxon>Mesocestoididae</taxon>
        <taxon>Mesocestoides</taxon>
    </lineage>
</organism>
<proteinExistence type="predicted"/>
<keyword evidence="3" id="KW-1185">Reference proteome</keyword>
<evidence type="ECO:0000313" key="2">
    <source>
        <dbReference type="EMBL" id="VDD75405.1"/>
    </source>
</evidence>
<dbReference type="OrthoDB" id="6258883at2759"/>
<accession>A0A0R3U454</accession>